<organism evidence="1 2">
    <name type="scientific">Gillisia mitskevichiae</name>
    <dbReference type="NCBI Taxonomy" id="270921"/>
    <lineage>
        <taxon>Bacteria</taxon>
        <taxon>Pseudomonadati</taxon>
        <taxon>Bacteroidota</taxon>
        <taxon>Flavobacteriia</taxon>
        <taxon>Flavobacteriales</taxon>
        <taxon>Flavobacteriaceae</taxon>
        <taxon>Gillisia</taxon>
    </lineage>
</organism>
<dbReference type="AlphaFoldDB" id="A0A495PQU1"/>
<sequence length="228" mass="26490">MKLVFTCEHGGNKIPETYQSLFVNAKDTLNSHRGIDFGSLDLFVFCKSLSDFSKSNTVSRLLIELNRSKHHPKLFSEFTSLLNVDNKLKLIDEIYDPYRDKIEEEIGKFISKGEKVIHISFHSFTPVLNGKIRRADIGLLYDPSRNSEKLICKKLKQNLKAELPDFNIRYNYPYLGTADGFTTYLRKKFPNNYTGIELEINQKYVEEKMFSQKIKSAVFNSLLELKRD</sequence>
<dbReference type="InterPro" id="IPR007709">
    <property type="entry name" value="N-FG_amidohydro"/>
</dbReference>
<dbReference type="EMBL" id="RBLG01000002">
    <property type="protein sequence ID" value="RKS53004.1"/>
    <property type="molecule type" value="Genomic_DNA"/>
</dbReference>
<dbReference type="OrthoDB" id="9815326at2"/>
<dbReference type="Proteomes" id="UP000276282">
    <property type="component" value="Unassembled WGS sequence"/>
</dbReference>
<accession>A0A495PQU1</accession>
<reference evidence="1 2" key="1">
    <citation type="submission" date="2018-10" db="EMBL/GenBank/DDBJ databases">
        <title>Genomic Encyclopedia of Archaeal and Bacterial Type Strains, Phase II (KMG-II): from individual species to whole genera.</title>
        <authorList>
            <person name="Goeker M."/>
        </authorList>
    </citation>
    <scope>NUCLEOTIDE SEQUENCE [LARGE SCALE GENOMIC DNA]</scope>
    <source>
        <strain evidence="1 2">DSM 19839</strain>
    </source>
</reference>
<dbReference type="GO" id="GO:0016787">
    <property type="term" value="F:hydrolase activity"/>
    <property type="evidence" value="ECO:0007669"/>
    <property type="project" value="UniProtKB-KW"/>
</dbReference>
<evidence type="ECO:0000313" key="1">
    <source>
        <dbReference type="EMBL" id="RKS53004.1"/>
    </source>
</evidence>
<name>A0A495PQU1_9FLAO</name>
<proteinExistence type="predicted"/>
<dbReference type="Pfam" id="PF05013">
    <property type="entry name" value="FGase"/>
    <property type="match status" value="1"/>
</dbReference>
<dbReference type="SUPFAM" id="SSF53187">
    <property type="entry name" value="Zn-dependent exopeptidases"/>
    <property type="match status" value="1"/>
</dbReference>
<keyword evidence="2" id="KW-1185">Reference proteome</keyword>
<evidence type="ECO:0000313" key="2">
    <source>
        <dbReference type="Proteomes" id="UP000276282"/>
    </source>
</evidence>
<protein>
    <submittedName>
        <fullName evidence="1">Putative N-formylglutamate amidohydrolase</fullName>
    </submittedName>
</protein>
<dbReference type="RefSeq" id="WP_121345039.1">
    <property type="nucleotide sequence ID" value="NZ_RBLG01000002.1"/>
</dbReference>
<keyword evidence="1" id="KW-0378">Hydrolase</keyword>
<comment type="caution">
    <text evidence="1">The sequence shown here is derived from an EMBL/GenBank/DDBJ whole genome shotgun (WGS) entry which is preliminary data.</text>
</comment>
<gene>
    <name evidence="1" type="ORF">BC962_1249</name>
</gene>
<dbReference type="Gene3D" id="3.40.630.40">
    <property type="entry name" value="Zn-dependent exopeptidases"/>
    <property type="match status" value="1"/>
</dbReference>